<feature type="compositionally biased region" description="Polar residues" evidence="1">
    <location>
        <begin position="143"/>
        <end position="155"/>
    </location>
</feature>
<protein>
    <submittedName>
        <fullName evidence="2">Uncharacterized protein</fullName>
    </submittedName>
</protein>
<feature type="compositionally biased region" description="Basic and acidic residues" evidence="1">
    <location>
        <begin position="225"/>
        <end position="236"/>
    </location>
</feature>
<reference evidence="2" key="1">
    <citation type="submission" date="2024-02" db="EMBL/GenBank/DDBJ databases">
        <authorList>
            <consortium name="ELIXIR-Norway"/>
            <consortium name="Elixir Norway"/>
        </authorList>
    </citation>
    <scope>NUCLEOTIDE SEQUENCE</scope>
</reference>
<keyword evidence="3" id="KW-1185">Reference proteome</keyword>
<dbReference type="Proteomes" id="UP001497444">
    <property type="component" value="Chromosome 13"/>
</dbReference>
<name>A0ABP0W4V1_9BRYO</name>
<organism evidence="2 3">
    <name type="scientific">Sphagnum jensenii</name>
    <dbReference type="NCBI Taxonomy" id="128206"/>
    <lineage>
        <taxon>Eukaryota</taxon>
        <taxon>Viridiplantae</taxon>
        <taxon>Streptophyta</taxon>
        <taxon>Embryophyta</taxon>
        <taxon>Bryophyta</taxon>
        <taxon>Sphagnophytina</taxon>
        <taxon>Sphagnopsida</taxon>
        <taxon>Sphagnales</taxon>
        <taxon>Sphagnaceae</taxon>
        <taxon>Sphagnum</taxon>
    </lineage>
</organism>
<feature type="region of interest" description="Disordered" evidence="1">
    <location>
        <begin position="76"/>
        <end position="96"/>
    </location>
</feature>
<evidence type="ECO:0000256" key="1">
    <source>
        <dbReference type="SAM" id="MobiDB-lite"/>
    </source>
</evidence>
<feature type="compositionally biased region" description="Basic and acidic residues" evidence="1">
    <location>
        <begin position="184"/>
        <end position="195"/>
    </location>
</feature>
<evidence type="ECO:0000313" key="3">
    <source>
        <dbReference type="Proteomes" id="UP001497444"/>
    </source>
</evidence>
<gene>
    <name evidence="2" type="ORF">CSSPJE1EN1_LOCUS6085</name>
</gene>
<evidence type="ECO:0000313" key="2">
    <source>
        <dbReference type="EMBL" id="CAK9260607.1"/>
    </source>
</evidence>
<proteinExistence type="predicted"/>
<accession>A0ABP0W4V1</accession>
<feature type="region of interest" description="Disordered" evidence="1">
    <location>
        <begin position="143"/>
        <end position="251"/>
    </location>
</feature>
<sequence>MGATESHRGWWSTRRPAGLVIDQKVLPQEMAGLCSSSATPRDMHSSRWVIANSLNFGREEDDFVARISGCHHRSDVGFPMDEEVQNEGGGGGVNRMSDDFAAAEEAPDSRRPVMGVDDDDHAALLAAGALLDLSTSLVDEGYNTSSIGSSTGNVIKTQKPRRKQTTTQQAQVKLEPGISESNDDDRHESTKRIEEEPLVADQTAKRRRMRKAWTDFETPLSVGKKRSEEESGESEKGSVITTQAETTTTTTTTALLLPRPTERGGKWGEDKKSVVVMTEQQTCVLPRPANRKRYRPLEKLMQETPVVTSVYSEDD</sequence>
<feature type="compositionally biased region" description="Low complexity" evidence="1">
    <location>
        <begin position="237"/>
        <end position="251"/>
    </location>
</feature>
<dbReference type="EMBL" id="OZ020108">
    <property type="protein sequence ID" value="CAK9260607.1"/>
    <property type="molecule type" value="Genomic_DNA"/>
</dbReference>